<keyword evidence="2" id="KW-1185">Reference proteome</keyword>
<organism evidence="1 2">
    <name type="scientific">[Mycobacterium] vasticus</name>
    <dbReference type="NCBI Taxonomy" id="2875777"/>
    <lineage>
        <taxon>Bacteria</taxon>
        <taxon>Bacillati</taxon>
        <taxon>Actinomycetota</taxon>
        <taxon>Actinomycetes</taxon>
        <taxon>Mycobacteriales</taxon>
        <taxon>Mycobacteriaceae</taxon>
        <taxon>Mycolicibacter</taxon>
    </lineage>
</organism>
<proteinExistence type="predicted"/>
<dbReference type="SUPFAM" id="SSF52833">
    <property type="entry name" value="Thioredoxin-like"/>
    <property type="match status" value="1"/>
</dbReference>
<reference evidence="1 2" key="1">
    <citation type="submission" date="2023-12" db="EMBL/GenBank/DDBJ databases">
        <title>Description of new species of Mycobacterium terrae complex isolated from sewage at the Sao Paulo Zoological Park Foundation in Brazil.</title>
        <authorList>
            <person name="Romagnoli C.L."/>
            <person name="Conceicao E.C."/>
            <person name="Machado E."/>
            <person name="Barreto L.B.P.F."/>
            <person name="Sharma A."/>
            <person name="Silva N.M."/>
            <person name="Marques L.E."/>
            <person name="Juliana M.A."/>
            <person name="Lourenco M.C.S."/>
            <person name="Digiampietri L.A."/>
            <person name="Suffys P.N."/>
            <person name="Viana-Niero C."/>
        </authorList>
    </citation>
    <scope>NUCLEOTIDE SEQUENCE [LARGE SCALE GENOMIC DNA]</scope>
    <source>
        <strain evidence="1 2">MYC017</strain>
    </source>
</reference>
<dbReference type="InterPro" id="IPR053977">
    <property type="entry name" value="Rv2466c-like"/>
</dbReference>
<dbReference type="Pfam" id="PF22234">
    <property type="entry name" value="Rv2466c-like"/>
    <property type="match status" value="1"/>
</dbReference>
<accession>A0ABU5Z5N2</accession>
<dbReference type="Proteomes" id="UP001299283">
    <property type="component" value="Unassembled WGS sequence"/>
</dbReference>
<dbReference type="Gene3D" id="3.40.30.10">
    <property type="entry name" value="Glutaredoxin"/>
    <property type="match status" value="1"/>
</dbReference>
<name>A0ABU5Z5N2_9MYCO</name>
<dbReference type="EMBL" id="JAYJJQ010000041">
    <property type="protein sequence ID" value="MEB3071939.1"/>
    <property type="molecule type" value="Genomic_DNA"/>
</dbReference>
<dbReference type="RefSeq" id="WP_225398086.1">
    <property type="nucleotide sequence ID" value="NZ_JAYJJQ010000041.1"/>
</dbReference>
<evidence type="ECO:0000313" key="2">
    <source>
        <dbReference type="Proteomes" id="UP001299283"/>
    </source>
</evidence>
<gene>
    <name evidence="1" type="ORF">K5L39_22445</name>
</gene>
<comment type="caution">
    <text evidence="1">The sequence shown here is derived from an EMBL/GenBank/DDBJ whole genome shotgun (WGS) entry which is preliminary data.</text>
</comment>
<evidence type="ECO:0000313" key="1">
    <source>
        <dbReference type="EMBL" id="MEB3071939.1"/>
    </source>
</evidence>
<dbReference type="InterPro" id="IPR036249">
    <property type="entry name" value="Thioredoxin-like_sf"/>
</dbReference>
<sequence length="200" mass="21010">MSSVELYLDPICPFAWVTSRWLLAAAADTGREVTLRQMSLAVLNENREMDPAQQAKMGRSRRVGRVFAAAVAVGGPDAFTGLYDALGTQIHTGGRELTDDVVNEALASRGMDPALADALDDPSWDAAVRTSHQRSQDLLGGEGGSPILAVGDVGYFGPVLTSIPAPDAGTALLDAVVTAASTPGFAVLQRPYQGPPSFQR</sequence>
<protein>
    <submittedName>
        <fullName evidence="1">Disulfide bond formation protein DsbA</fullName>
    </submittedName>
</protein>